<dbReference type="InterPro" id="IPR001279">
    <property type="entry name" value="Metallo-B-lactamas"/>
</dbReference>
<dbReference type="EMBL" id="QSVN01000007">
    <property type="protein sequence ID" value="RGO32400.1"/>
    <property type="molecule type" value="Genomic_DNA"/>
</dbReference>
<proteinExistence type="predicted"/>
<evidence type="ECO:0000313" key="6">
    <source>
        <dbReference type="EMBL" id="CUO94075.1"/>
    </source>
</evidence>
<dbReference type="RefSeq" id="WP_055280976.1">
    <property type="nucleotide sequence ID" value="NZ_CABMEZ010000007.1"/>
</dbReference>
<evidence type="ECO:0000259" key="5">
    <source>
        <dbReference type="SMART" id="SM00849"/>
    </source>
</evidence>
<dbReference type="Proteomes" id="UP000261285">
    <property type="component" value="Unassembled WGS sequence"/>
</dbReference>
<dbReference type="GO" id="GO:0016787">
    <property type="term" value="F:hydrolase activity"/>
    <property type="evidence" value="ECO:0007669"/>
    <property type="project" value="UniProtKB-KW"/>
</dbReference>
<keyword evidence="4" id="KW-0862">Zinc</keyword>
<dbReference type="STRING" id="88431.ERS852423_00880"/>
<protein>
    <submittedName>
        <fullName evidence="6">Hydroxyacylglutathione hydrolase</fullName>
    </submittedName>
    <submittedName>
        <fullName evidence="7">MBL fold metallo-hydrolase</fullName>
    </submittedName>
</protein>
<evidence type="ECO:0000256" key="2">
    <source>
        <dbReference type="ARBA" id="ARBA00022723"/>
    </source>
</evidence>
<reference evidence="7 9" key="2">
    <citation type="submission" date="2018-08" db="EMBL/GenBank/DDBJ databases">
        <title>A genome reference for cultivated species of the human gut microbiota.</title>
        <authorList>
            <person name="Zou Y."/>
            <person name="Xue W."/>
            <person name="Luo G."/>
        </authorList>
    </citation>
    <scope>NUCLEOTIDE SEQUENCE [LARGE SCALE GENOMIC DNA]</scope>
    <source>
        <strain evidence="7 9">OM02-16</strain>
    </source>
</reference>
<dbReference type="Pfam" id="PF00753">
    <property type="entry name" value="Lactamase_B"/>
    <property type="match status" value="1"/>
</dbReference>
<sequence>MKIKKYVVGMIGTNCYLVINEETKETVMVDPGAYPAKVKNAVKEQGLKLKAVLLTHAHFDHIMGLSDVMEDVKVPVYVEEADLPMMTDGESNLSSTYVRGGYRFEEAVPVSDGQQLEIAGFQFRVIHTPGHTPGGCCYYMEQEGVLFSGDTLFQTSVGRSDFPGGSASALVRSVKEKLLVLPEETHVYPGHMEETTIGYEKLHNPFI</sequence>
<accession>A0A174JA43</accession>
<dbReference type="EMBL" id="CZAY01000001">
    <property type="protein sequence ID" value="CUO94075.1"/>
    <property type="molecule type" value="Genomic_DNA"/>
</dbReference>
<comment type="cofactor">
    <cofactor evidence="1">
        <name>Zn(2+)</name>
        <dbReference type="ChEBI" id="CHEBI:29105"/>
    </cofactor>
</comment>
<dbReference type="OrthoDB" id="9802248at2"/>
<dbReference type="InterPro" id="IPR051453">
    <property type="entry name" value="MBL_Glyoxalase_II"/>
</dbReference>
<dbReference type="CDD" id="cd06262">
    <property type="entry name" value="metallo-hydrolase-like_MBL-fold"/>
    <property type="match status" value="1"/>
</dbReference>
<organism evidence="6 8">
    <name type="scientific">Dorea longicatena</name>
    <dbReference type="NCBI Taxonomy" id="88431"/>
    <lineage>
        <taxon>Bacteria</taxon>
        <taxon>Bacillati</taxon>
        <taxon>Bacillota</taxon>
        <taxon>Clostridia</taxon>
        <taxon>Lachnospirales</taxon>
        <taxon>Lachnospiraceae</taxon>
        <taxon>Dorea</taxon>
    </lineage>
</organism>
<dbReference type="PANTHER" id="PTHR46233:SF3">
    <property type="entry name" value="HYDROXYACYLGLUTATHIONE HYDROLASE GLOC"/>
    <property type="match status" value="1"/>
</dbReference>
<evidence type="ECO:0000313" key="9">
    <source>
        <dbReference type="Proteomes" id="UP000261285"/>
    </source>
</evidence>
<name>A0A174JA43_9FIRM</name>
<dbReference type="Proteomes" id="UP000095485">
    <property type="component" value="Unassembled WGS sequence"/>
</dbReference>
<dbReference type="Gene3D" id="3.60.15.10">
    <property type="entry name" value="Ribonuclease Z/Hydroxyacylglutathione hydrolase-like"/>
    <property type="match status" value="1"/>
</dbReference>
<dbReference type="InterPro" id="IPR036866">
    <property type="entry name" value="RibonucZ/Hydroxyglut_hydro"/>
</dbReference>
<evidence type="ECO:0000256" key="4">
    <source>
        <dbReference type="ARBA" id="ARBA00022833"/>
    </source>
</evidence>
<evidence type="ECO:0000313" key="7">
    <source>
        <dbReference type="EMBL" id="RGO32400.1"/>
    </source>
</evidence>
<keyword evidence="2" id="KW-0479">Metal-binding</keyword>
<gene>
    <name evidence="7" type="ORF">DXB16_08275</name>
    <name evidence="6" type="ORF">ERS852526_00036</name>
</gene>
<dbReference type="AlphaFoldDB" id="A0A174JA43"/>
<dbReference type="SUPFAM" id="SSF56281">
    <property type="entry name" value="Metallo-hydrolase/oxidoreductase"/>
    <property type="match status" value="1"/>
</dbReference>
<reference evidence="6 8" key="1">
    <citation type="submission" date="2015-09" db="EMBL/GenBank/DDBJ databases">
        <authorList>
            <consortium name="Pathogen Informatics"/>
        </authorList>
    </citation>
    <scope>NUCLEOTIDE SEQUENCE [LARGE SCALE GENOMIC DNA]</scope>
    <source>
        <strain evidence="6 8">2789STDY5834914</strain>
    </source>
</reference>
<dbReference type="SMART" id="SM00849">
    <property type="entry name" value="Lactamase_B"/>
    <property type="match status" value="1"/>
</dbReference>
<evidence type="ECO:0000256" key="3">
    <source>
        <dbReference type="ARBA" id="ARBA00022801"/>
    </source>
</evidence>
<keyword evidence="3 6" id="KW-0378">Hydrolase</keyword>
<dbReference type="GeneID" id="96227352"/>
<feature type="domain" description="Metallo-beta-lactamase" evidence="5">
    <location>
        <begin position="12"/>
        <end position="191"/>
    </location>
</feature>
<dbReference type="GO" id="GO:0046872">
    <property type="term" value="F:metal ion binding"/>
    <property type="evidence" value="ECO:0007669"/>
    <property type="project" value="UniProtKB-KW"/>
</dbReference>
<evidence type="ECO:0000313" key="8">
    <source>
        <dbReference type="Proteomes" id="UP000095485"/>
    </source>
</evidence>
<dbReference type="PANTHER" id="PTHR46233">
    <property type="entry name" value="HYDROXYACYLGLUTATHIONE HYDROLASE GLOC"/>
    <property type="match status" value="1"/>
</dbReference>
<evidence type="ECO:0000256" key="1">
    <source>
        <dbReference type="ARBA" id="ARBA00001947"/>
    </source>
</evidence>